<sequence length="59" mass="6830">MLLRDREKHNFPLSLPCYYSTYSMNNNSNNKQQSQGVDSAGTHLNRFLLTFDFSGSRKV</sequence>
<reference evidence="1" key="1">
    <citation type="submission" date="2014-11" db="EMBL/GenBank/DDBJ databases">
        <authorList>
            <person name="Amaro Gonzalez C."/>
        </authorList>
    </citation>
    <scope>NUCLEOTIDE SEQUENCE</scope>
</reference>
<dbReference type="AlphaFoldDB" id="A0A0E9Q551"/>
<accession>A0A0E9Q551</accession>
<name>A0A0E9Q551_ANGAN</name>
<dbReference type="EMBL" id="GBXM01096723">
    <property type="protein sequence ID" value="JAH11854.1"/>
    <property type="molecule type" value="Transcribed_RNA"/>
</dbReference>
<reference evidence="1" key="2">
    <citation type="journal article" date="2015" name="Fish Shellfish Immunol.">
        <title>Early steps in the European eel (Anguilla anguilla)-Vibrio vulnificus interaction in the gills: Role of the RtxA13 toxin.</title>
        <authorList>
            <person name="Callol A."/>
            <person name="Pajuelo D."/>
            <person name="Ebbesson L."/>
            <person name="Teles M."/>
            <person name="MacKenzie S."/>
            <person name="Amaro C."/>
        </authorList>
    </citation>
    <scope>NUCLEOTIDE SEQUENCE</scope>
</reference>
<protein>
    <submittedName>
        <fullName evidence="1">Uncharacterized protein</fullName>
    </submittedName>
</protein>
<proteinExistence type="predicted"/>
<organism evidence="1">
    <name type="scientific">Anguilla anguilla</name>
    <name type="common">European freshwater eel</name>
    <name type="synonym">Muraena anguilla</name>
    <dbReference type="NCBI Taxonomy" id="7936"/>
    <lineage>
        <taxon>Eukaryota</taxon>
        <taxon>Metazoa</taxon>
        <taxon>Chordata</taxon>
        <taxon>Craniata</taxon>
        <taxon>Vertebrata</taxon>
        <taxon>Euteleostomi</taxon>
        <taxon>Actinopterygii</taxon>
        <taxon>Neopterygii</taxon>
        <taxon>Teleostei</taxon>
        <taxon>Anguilliformes</taxon>
        <taxon>Anguillidae</taxon>
        <taxon>Anguilla</taxon>
    </lineage>
</organism>
<evidence type="ECO:0000313" key="1">
    <source>
        <dbReference type="EMBL" id="JAH11854.1"/>
    </source>
</evidence>